<feature type="transmembrane region" description="Helical" evidence="8">
    <location>
        <begin position="402"/>
        <end position="422"/>
    </location>
</feature>
<evidence type="ECO:0000256" key="8">
    <source>
        <dbReference type="SAM" id="Phobius"/>
    </source>
</evidence>
<keyword evidence="5" id="KW-0539">Nucleus</keyword>
<dbReference type="InterPro" id="IPR037817">
    <property type="entry name" value="TAF7"/>
</dbReference>
<dbReference type="GO" id="GO:0005669">
    <property type="term" value="C:transcription factor TFIID complex"/>
    <property type="evidence" value="ECO:0007669"/>
    <property type="project" value="InterPro"/>
</dbReference>
<proteinExistence type="inferred from homology"/>
<feature type="compositionally biased region" description="Polar residues" evidence="7">
    <location>
        <begin position="261"/>
        <end position="278"/>
    </location>
</feature>
<evidence type="ECO:0000256" key="4">
    <source>
        <dbReference type="ARBA" id="ARBA00023163"/>
    </source>
</evidence>
<dbReference type="Proteomes" id="UP001430953">
    <property type="component" value="Unassembled WGS sequence"/>
</dbReference>
<dbReference type="GO" id="GO:0016251">
    <property type="term" value="F:RNA polymerase II general transcription initiation factor activity"/>
    <property type="evidence" value="ECO:0007669"/>
    <property type="project" value="TreeGrafter"/>
</dbReference>
<organism evidence="10 11">
    <name type="scientific">Cardiocondyla obscurior</name>
    <dbReference type="NCBI Taxonomy" id="286306"/>
    <lineage>
        <taxon>Eukaryota</taxon>
        <taxon>Metazoa</taxon>
        <taxon>Ecdysozoa</taxon>
        <taxon>Arthropoda</taxon>
        <taxon>Hexapoda</taxon>
        <taxon>Insecta</taxon>
        <taxon>Pterygota</taxon>
        <taxon>Neoptera</taxon>
        <taxon>Endopterygota</taxon>
        <taxon>Hymenoptera</taxon>
        <taxon>Apocrita</taxon>
        <taxon>Aculeata</taxon>
        <taxon>Formicoidea</taxon>
        <taxon>Formicidae</taxon>
        <taxon>Myrmicinae</taxon>
        <taxon>Cardiocondyla</taxon>
    </lineage>
</organism>
<comment type="similarity">
    <text evidence="2">Belongs to the TAF7 family.</text>
</comment>
<keyword evidence="8" id="KW-0472">Membrane</keyword>
<dbReference type="PANTHER" id="PTHR12228:SF0">
    <property type="entry name" value="TATA-BOX BINDING PROTEIN ASSOCIATED FACTOR 7"/>
    <property type="match status" value="1"/>
</dbReference>
<evidence type="ECO:0000256" key="2">
    <source>
        <dbReference type="ARBA" id="ARBA00009368"/>
    </source>
</evidence>
<dbReference type="PANTHER" id="PTHR12228">
    <property type="entry name" value="TRANSCRIPTION INITIATION FACTOR TFIID 55 KD SUBUNIT-RELATED"/>
    <property type="match status" value="1"/>
</dbReference>
<protein>
    <recommendedName>
        <fullName evidence="9">TAFII55 protein conserved region domain-containing protein</fullName>
    </recommendedName>
</protein>
<reference evidence="10 11" key="1">
    <citation type="submission" date="2023-03" db="EMBL/GenBank/DDBJ databases">
        <title>High recombination rates correlate with genetic variation in Cardiocondyla obscurior ants.</title>
        <authorList>
            <person name="Errbii M."/>
        </authorList>
    </citation>
    <scope>NUCLEOTIDE SEQUENCE [LARGE SCALE GENOMIC DNA]</scope>
    <source>
        <strain evidence="10">Alpha-2009</strain>
        <tissue evidence="10">Whole body</tissue>
    </source>
</reference>
<evidence type="ECO:0000256" key="5">
    <source>
        <dbReference type="ARBA" id="ARBA00023242"/>
    </source>
</evidence>
<feature type="region of interest" description="Disordered" evidence="7">
    <location>
        <begin position="190"/>
        <end position="223"/>
    </location>
</feature>
<keyword evidence="3" id="KW-0805">Transcription regulation</keyword>
<evidence type="ECO:0000259" key="9">
    <source>
        <dbReference type="SMART" id="SM01370"/>
    </source>
</evidence>
<evidence type="ECO:0000256" key="3">
    <source>
        <dbReference type="ARBA" id="ARBA00023015"/>
    </source>
</evidence>
<gene>
    <name evidence="10" type="ORF">PUN28_008615</name>
</gene>
<feature type="compositionally biased region" description="Low complexity" evidence="7">
    <location>
        <begin position="195"/>
        <end position="204"/>
    </location>
</feature>
<keyword evidence="11" id="KW-1185">Reference proteome</keyword>
<evidence type="ECO:0000256" key="6">
    <source>
        <dbReference type="SAM" id="Coils"/>
    </source>
</evidence>
<feature type="region of interest" description="Disordered" evidence="7">
    <location>
        <begin position="252"/>
        <end position="278"/>
    </location>
</feature>
<evidence type="ECO:0000256" key="1">
    <source>
        <dbReference type="ARBA" id="ARBA00004123"/>
    </source>
</evidence>
<keyword evidence="8" id="KW-1133">Transmembrane helix</keyword>
<dbReference type="EMBL" id="JADYXP020000007">
    <property type="protein sequence ID" value="KAL0121001.1"/>
    <property type="molecule type" value="Genomic_DNA"/>
</dbReference>
<dbReference type="Pfam" id="PF04658">
    <property type="entry name" value="TAFII55_N"/>
    <property type="match status" value="1"/>
</dbReference>
<keyword evidence="8" id="KW-0812">Transmembrane</keyword>
<dbReference type="AlphaFoldDB" id="A0AAW2G1H6"/>
<keyword evidence="4" id="KW-0804">Transcription</keyword>
<dbReference type="SMART" id="SM01370">
    <property type="entry name" value="TAFII55_N"/>
    <property type="match status" value="1"/>
</dbReference>
<evidence type="ECO:0000313" key="11">
    <source>
        <dbReference type="Proteomes" id="UP001430953"/>
    </source>
</evidence>
<comment type="subcellular location">
    <subcellularLocation>
        <location evidence="1">Nucleus</location>
    </subcellularLocation>
</comment>
<name>A0AAW2G1H6_9HYME</name>
<comment type="caution">
    <text evidence="10">The sequence shown here is derived from an EMBL/GenBank/DDBJ whole genome shotgun (WGS) entry which is preliminary data.</text>
</comment>
<dbReference type="GO" id="GO:0051123">
    <property type="term" value="P:RNA polymerase II preinitiation complex assembly"/>
    <property type="evidence" value="ECO:0007669"/>
    <property type="project" value="TreeGrafter"/>
</dbReference>
<dbReference type="InterPro" id="IPR006751">
    <property type="entry name" value="TAFII55_prot_cons_reg"/>
</dbReference>
<dbReference type="CDD" id="cd08047">
    <property type="entry name" value="TAF7"/>
    <property type="match status" value="1"/>
</dbReference>
<feature type="coiled-coil region" evidence="6">
    <location>
        <begin position="346"/>
        <end position="378"/>
    </location>
</feature>
<keyword evidence="6" id="KW-0175">Coiled coil</keyword>
<accession>A0AAW2G1H6</accession>
<feature type="region of interest" description="Disordered" evidence="7">
    <location>
        <begin position="109"/>
        <end position="135"/>
    </location>
</feature>
<sequence>MNRHSNADSKSRYESQVELESQFIMRLPPEPAKVLREVLRNNLPLKDRLTIKLETDMRYGEVRLDHWLLHAKVVDLPTIVESLKTIDNKSFYKTADLCQMVICKEEDDHTATDEESPIKQKKKDPNKVDKKFLWPHGITPPTKNVRRRRFRKTLKKKYVEAPEIEKEVKRLLRVDNDAVNVKWEVICEDEDTSKPSKVSSSGTVKTKRESMNGNTSQSLDVAEHDIFGEPVSDSEDDDEEANINVMELDENSRLSADSRVSDSNSMQATYSERSSNNATMSSGLITEFSKDMFHNDNNVDMETDKQQGETTPPKASKLEQFHAEYIIPDNYTESPTSVSISKDSRLATLHAELAELRQRRQQQEIEIANIENVKLRQRFQEILDNLLTQEMQKVQEVYKLSIRINLLMHILTCIYVYIYIFFHISDTRNGNGVGNKSLTRYIKYITRII</sequence>
<feature type="compositionally biased region" description="Basic and acidic residues" evidence="7">
    <location>
        <begin position="109"/>
        <end position="132"/>
    </location>
</feature>
<feature type="domain" description="TAFII55 protein conserved region" evidence="9">
    <location>
        <begin position="19"/>
        <end position="180"/>
    </location>
</feature>
<evidence type="ECO:0000313" key="10">
    <source>
        <dbReference type="EMBL" id="KAL0121001.1"/>
    </source>
</evidence>
<evidence type="ECO:0000256" key="7">
    <source>
        <dbReference type="SAM" id="MobiDB-lite"/>
    </source>
</evidence>